<reference evidence="2" key="2">
    <citation type="submission" date="2018-03" db="EMBL/GenBank/DDBJ databases">
        <title>The Triticum urartu genome reveals the dynamic nature of wheat genome evolution.</title>
        <authorList>
            <person name="Ling H."/>
            <person name="Ma B."/>
            <person name="Shi X."/>
            <person name="Liu H."/>
            <person name="Dong L."/>
            <person name="Sun H."/>
            <person name="Cao Y."/>
            <person name="Gao Q."/>
            <person name="Zheng S."/>
            <person name="Li Y."/>
            <person name="Yu Y."/>
            <person name="Du H."/>
            <person name="Qi M."/>
            <person name="Li Y."/>
            <person name="Yu H."/>
            <person name="Cui Y."/>
            <person name="Wang N."/>
            <person name="Chen C."/>
            <person name="Wu H."/>
            <person name="Zhao Y."/>
            <person name="Zhang J."/>
            <person name="Li Y."/>
            <person name="Zhou W."/>
            <person name="Zhang B."/>
            <person name="Hu W."/>
            <person name="Eijk M."/>
            <person name="Tang J."/>
            <person name="Witsenboer H."/>
            <person name="Zhao S."/>
            <person name="Li Z."/>
            <person name="Zhang A."/>
            <person name="Wang D."/>
            <person name="Liang C."/>
        </authorList>
    </citation>
    <scope>NUCLEOTIDE SEQUENCE [LARGE SCALE GENOMIC DNA]</scope>
    <source>
        <strain evidence="2">cv. G1812</strain>
    </source>
</reference>
<accession>A0A8R7URT5</accession>
<keyword evidence="1" id="KW-0812">Transmembrane</keyword>
<sequence length="119" mass="12692">MGSEAGGGAAAIDLLRSAAPFLPDADLLLTPGTGLVLVDLVNGFCTVGAGNLVDRPLRDLGGPVGWMHATMPKELEFCCLLYDGDASEWARYPLAAFSYLASWLFCSFLVTHFSLFLSF</sequence>
<evidence type="ECO:0000256" key="1">
    <source>
        <dbReference type="SAM" id="Phobius"/>
    </source>
</evidence>
<dbReference type="AlphaFoldDB" id="A0A8R7URT5"/>
<gene>
    <name evidence="2" type="primary">LOC125513201</name>
</gene>
<keyword evidence="1" id="KW-1133">Transmembrane helix</keyword>
<proteinExistence type="predicted"/>
<feature type="transmembrane region" description="Helical" evidence="1">
    <location>
        <begin position="96"/>
        <end position="117"/>
    </location>
</feature>
<organism evidence="2 3">
    <name type="scientific">Triticum urartu</name>
    <name type="common">Red wild einkorn</name>
    <name type="synonym">Crithodium urartu</name>
    <dbReference type="NCBI Taxonomy" id="4572"/>
    <lineage>
        <taxon>Eukaryota</taxon>
        <taxon>Viridiplantae</taxon>
        <taxon>Streptophyta</taxon>
        <taxon>Embryophyta</taxon>
        <taxon>Tracheophyta</taxon>
        <taxon>Spermatophyta</taxon>
        <taxon>Magnoliopsida</taxon>
        <taxon>Liliopsida</taxon>
        <taxon>Poales</taxon>
        <taxon>Poaceae</taxon>
        <taxon>BOP clade</taxon>
        <taxon>Pooideae</taxon>
        <taxon>Triticodae</taxon>
        <taxon>Triticeae</taxon>
        <taxon>Triticinae</taxon>
        <taxon>Triticum</taxon>
    </lineage>
</organism>
<dbReference type="Proteomes" id="UP000015106">
    <property type="component" value="Chromosome 6"/>
</dbReference>
<protein>
    <submittedName>
        <fullName evidence="2">Uncharacterized protein</fullName>
    </submittedName>
</protein>
<dbReference type="EnsemblPlants" id="TuG1812G0600002141.01.T03">
    <property type="protein sequence ID" value="TuG1812G0600002141.01.T03"/>
    <property type="gene ID" value="TuG1812G0600002141.01"/>
</dbReference>
<reference evidence="3" key="1">
    <citation type="journal article" date="2013" name="Nature">
        <title>Draft genome of the wheat A-genome progenitor Triticum urartu.</title>
        <authorList>
            <person name="Ling H.Q."/>
            <person name="Zhao S."/>
            <person name="Liu D."/>
            <person name="Wang J."/>
            <person name="Sun H."/>
            <person name="Zhang C."/>
            <person name="Fan H."/>
            <person name="Li D."/>
            <person name="Dong L."/>
            <person name="Tao Y."/>
            <person name="Gao C."/>
            <person name="Wu H."/>
            <person name="Li Y."/>
            <person name="Cui Y."/>
            <person name="Guo X."/>
            <person name="Zheng S."/>
            <person name="Wang B."/>
            <person name="Yu K."/>
            <person name="Liang Q."/>
            <person name="Yang W."/>
            <person name="Lou X."/>
            <person name="Chen J."/>
            <person name="Feng M."/>
            <person name="Jian J."/>
            <person name="Zhang X."/>
            <person name="Luo G."/>
            <person name="Jiang Y."/>
            <person name="Liu J."/>
            <person name="Wang Z."/>
            <person name="Sha Y."/>
            <person name="Zhang B."/>
            <person name="Wu H."/>
            <person name="Tang D."/>
            <person name="Shen Q."/>
            <person name="Xue P."/>
            <person name="Zou S."/>
            <person name="Wang X."/>
            <person name="Liu X."/>
            <person name="Wang F."/>
            <person name="Yang Y."/>
            <person name="An X."/>
            <person name="Dong Z."/>
            <person name="Zhang K."/>
            <person name="Zhang X."/>
            <person name="Luo M.C."/>
            <person name="Dvorak J."/>
            <person name="Tong Y."/>
            <person name="Wang J."/>
            <person name="Yang H."/>
            <person name="Li Z."/>
            <person name="Wang D."/>
            <person name="Zhang A."/>
            <person name="Wang J."/>
        </authorList>
    </citation>
    <scope>NUCLEOTIDE SEQUENCE</scope>
    <source>
        <strain evidence="3">cv. G1812</strain>
    </source>
</reference>
<name>A0A8R7URT5_TRIUA</name>
<keyword evidence="1" id="KW-0472">Membrane</keyword>
<evidence type="ECO:0000313" key="2">
    <source>
        <dbReference type="EnsemblPlants" id="TuG1812G0600002141.01.T03"/>
    </source>
</evidence>
<evidence type="ECO:0000313" key="3">
    <source>
        <dbReference type="Proteomes" id="UP000015106"/>
    </source>
</evidence>
<reference evidence="2" key="3">
    <citation type="submission" date="2022-06" db="UniProtKB">
        <authorList>
            <consortium name="EnsemblPlants"/>
        </authorList>
    </citation>
    <scope>IDENTIFICATION</scope>
</reference>
<keyword evidence="3" id="KW-1185">Reference proteome</keyword>
<dbReference type="Gramene" id="TuG1812G0600002141.01.T03">
    <property type="protein sequence ID" value="TuG1812G0600002141.01.T03"/>
    <property type="gene ID" value="TuG1812G0600002141.01"/>
</dbReference>